<keyword evidence="3" id="KW-1185">Reference proteome</keyword>
<dbReference type="EMBL" id="LR877159">
    <property type="protein sequence ID" value="CAD2219934.1"/>
    <property type="molecule type" value="Genomic_DNA"/>
</dbReference>
<evidence type="ECO:0000313" key="2">
    <source>
        <dbReference type="EMBL" id="CAD2219934.1"/>
    </source>
</evidence>
<name>A0A7G2CLY1_9TRYP</name>
<dbReference type="VEuPathDB" id="TriTrypDB:ADEAN_000744800"/>
<evidence type="ECO:0000256" key="1">
    <source>
        <dbReference type="SAM" id="Coils"/>
    </source>
</evidence>
<proteinExistence type="predicted"/>
<sequence length="175" mass="19523">MEELDQRIAQEEITKASVEAEMNALRLQVEEVKQRRGAIEAVVAEVTAMTVQDDNTDAIVKLVATLHDLGKQSPTDDDGNKADTLPLSPVDLGHFNVESFVQLFDGKDTVSKEQVKSALCSLHPLYAEASMEPYIDDLHEMLKEVFTAEREHAKFLSESDREIALLKKELNITAQ</sequence>
<gene>
    <name evidence="2" type="ORF">ADEAN_000744800</name>
</gene>
<keyword evidence="1" id="KW-0175">Coiled coil</keyword>
<accession>A0A7G2CLY1</accession>
<feature type="coiled-coil region" evidence="1">
    <location>
        <begin position="1"/>
        <end position="35"/>
    </location>
</feature>
<reference evidence="2 3" key="1">
    <citation type="submission" date="2020-08" db="EMBL/GenBank/DDBJ databases">
        <authorList>
            <person name="Newling K."/>
            <person name="Davey J."/>
            <person name="Forrester S."/>
        </authorList>
    </citation>
    <scope>NUCLEOTIDE SEQUENCE [LARGE SCALE GENOMIC DNA]</scope>
    <source>
        <strain evidence="3">Crithidia deanei Carvalho (ATCC PRA-265)</strain>
    </source>
</reference>
<protein>
    <submittedName>
        <fullName evidence="2">Uncharacterized protein</fullName>
    </submittedName>
</protein>
<organism evidence="2 3">
    <name type="scientific">Angomonas deanei</name>
    <dbReference type="NCBI Taxonomy" id="59799"/>
    <lineage>
        <taxon>Eukaryota</taxon>
        <taxon>Discoba</taxon>
        <taxon>Euglenozoa</taxon>
        <taxon>Kinetoplastea</taxon>
        <taxon>Metakinetoplastina</taxon>
        <taxon>Trypanosomatida</taxon>
        <taxon>Trypanosomatidae</taxon>
        <taxon>Strigomonadinae</taxon>
        <taxon>Angomonas</taxon>
    </lineage>
</organism>
<dbReference type="Proteomes" id="UP000515908">
    <property type="component" value="Chromosome 15"/>
</dbReference>
<evidence type="ECO:0000313" key="3">
    <source>
        <dbReference type="Proteomes" id="UP000515908"/>
    </source>
</evidence>
<dbReference type="AlphaFoldDB" id="A0A7G2CLY1"/>